<reference evidence="1 2" key="1">
    <citation type="submission" date="2018-06" db="EMBL/GenBank/DDBJ databases">
        <authorList>
            <consortium name="Pathogen Informatics"/>
            <person name="Doyle S."/>
        </authorList>
    </citation>
    <scope>NUCLEOTIDE SEQUENCE [LARGE SCALE GENOMIC DNA]</scope>
    <source>
        <strain evidence="1 2">NCTC10392</strain>
    </source>
</reference>
<name>A0A379IAR9_PSEFL</name>
<dbReference type="KEGG" id="pfn:HZ99_25955"/>
<dbReference type="EMBL" id="UGUS01000002">
    <property type="protein sequence ID" value="SUD29842.1"/>
    <property type="molecule type" value="Genomic_DNA"/>
</dbReference>
<dbReference type="Proteomes" id="UP000255125">
    <property type="component" value="Unassembled WGS sequence"/>
</dbReference>
<accession>A0A379IAR9</accession>
<dbReference type="OrthoDB" id="7029641at2"/>
<gene>
    <name evidence="1" type="ORF">NCTC10392_01762</name>
</gene>
<dbReference type="InterPro" id="IPR045657">
    <property type="entry name" value="DUF6392"/>
</dbReference>
<proteinExistence type="predicted"/>
<dbReference type="RefSeq" id="WP_038446996.1">
    <property type="nucleotide sequence ID" value="NZ_CP008896.1"/>
</dbReference>
<protein>
    <submittedName>
        <fullName evidence="1">Pyocin immunity family protein</fullName>
    </submittedName>
</protein>
<evidence type="ECO:0000313" key="2">
    <source>
        <dbReference type="Proteomes" id="UP000255125"/>
    </source>
</evidence>
<organism evidence="1 2">
    <name type="scientific">Pseudomonas fluorescens</name>
    <dbReference type="NCBI Taxonomy" id="294"/>
    <lineage>
        <taxon>Bacteria</taxon>
        <taxon>Pseudomonadati</taxon>
        <taxon>Pseudomonadota</taxon>
        <taxon>Gammaproteobacteria</taxon>
        <taxon>Pseudomonadales</taxon>
        <taxon>Pseudomonadaceae</taxon>
        <taxon>Pseudomonas</taxon>
    </lineage>
</organism>
<sequence>MDATTIALWIKSLGRPYESLVSEGIIPNMPLRELYKGRNWLDIEPEEGMELSFSAESKCLEALYIILVPVVEEQAVYRGELPTPLALSMSQADVKDSFGVPLESKGPTQLPLNRKTGGWDAYELEASAYPNAKLMFKYAENRQVNTLVFTLRV</sequence>
<dbReference type="Pfam" id="PF19929">
    <property type="entry name" value="DUF6392"/>
    <property type="match status" value="1"/>
</dbReference>
<evidence type="ECO:0000313" key="1">
    <source>
        <dbReference type="EMBL" id="SUD29842.1"/>
    </source>
</evidence>
<dbReference type="AlphaFoldDB" id="A0A379IAR9"/>